<keyword evidence="5 8" id="KW-0812">Transmembrane</keyword>
<evidence type="ECO:0000256" key="8">
    <source>
        <dbReference type="SAM" id="Phobius"/>
    </source>
</evidence>
<organism evidence="9 10">
    <name type="scientific">Hydrogenophilus thermoluteolus</name>
    <name type="common">Pseudomonas hydrogenothermophila</name>
    <dbReference type="NCBI Taxonomy" id="297"/>
    <lineage>
        <taxon>Bacteria</taxon>
        <taxon>Pseudomonadati</taxon>
        <taxon>Pseudomonadota</taxon>
        <taxon>Hydrogenophilia</taxon>
        <taxon>Hydrogenophilales</taxon>
        <taxon>Hydrogenophilaceae</taxon>
        <taxon>Hydrogenophilus</taxon>
    </lineage>
</organism>
<dbReference type="PANTHER" id="PTHR34702:SF1">
    <property type="entry name" value="NA(+)_H(+) ANTIPORTER SUBUNIT F"/>
    <property type="match status" value="1"/>
</dbReference>
<evidence type="ECO:0000256" key="7">
    <source>
        <dbReference type="ARBA" id="ARBA00023136"/>
    </source>
</evidence>
<evidence type="ECO:0000313" key="10">
    <source>
        <dbReference type="Proteomes" id="UP000262004"/>
    </source>
</evidence>
<feature type="transmembrane region" description="Helical" evidence="8">
    <location>
        <begin position="12"/>
        <end position="29"/>
    </location>
</feature>
<keyword evidence="7 8" id="KW-0472">Membrane</keyword>
<evidence type="ECO:0000256" key="2">
    <source>
        <dbReference type="ARBA" id="ARBA00009212"/>
    </source>
</evidence>
<name>A0A2Z6E0H5_HYDTE</name>
<evidence type="ECO:0000256" key="1">
    <source>
        <dbReference type="ARBA" id="ARBA00004651"/>
    </source>
</evidence>
<evidence type="ECO:0000256" key="5">
    <source>
        <dbReference type="ARBA" id="ARBA00022692"/>
    </source>
</evidence>
<keyword evidence="3" id="KW-0813">Transport</keyword>
<dbReference type="Pfam" id="PF04066">
    <property type="entry name" value="MrpF_PhaF"/>
    <property type="match status" value="1"/>
</dbReference>
<evidence type="ECO:0000256" key="3">
    <source>
        <dbReference type="ARBA" id="ARBA00022448"/>
    </source>
</evidence>
<dbReference type="AlphaFoldDB" id="A0A2Z6E0H5"/>
<proteinExistence type="inferred from homology"/>
<dbReference type="Proteomes" id="UP000262004">
    <property type="component" value="Chromosome"/>
</dbReference>
<dbReference type="OrthoDB" id="9800226at2"/>
<dbReference type="PANTHER" id="PTHR34702">
    <property type="entry name" value="NA(+)/H(+) ANTIPORTER SUBUNIT F1"/>
    <property type="match status" value="1"/>
</dbReference>
<dbReference type="EMBL" id="AP018558">
    <property type="protein sequence ID" value="BBD78015.1"/>
    <property type="molecule type" value="Genomic_DNA"/>
</dbReference>
<accession>A0A2Z6E0H5</accession>
<evidence type="ECO:0000313" key="9">
    <source>
        <dbReference type="EMBL" id="BBD78015.1"/>
    </source>
</evidence>
<protein>
    <submittedName>
        <fullName evidence="9">Monovalent cation/H+ antiporter subunit F</fullName>
    </submittedName>
</protein>
<dbReference type="RefSeq" id="WP_119335690.1">
    <property type="nucleotide sequence ID" value="NZ_AP018558.1"/>
</dbReference>
<feature type="transmembrane region" description="Helical" evidence="8">
    <location>
        <begin position="41"/>
        <end position="58"/>
    </location>
</feature>
<keyword evidence="10" id="KW-1185">Reference proteome</keyword>
<feature type="transmembrane region" description="Helical" evidence="8">
    <location>
        <begin position="70"/>
        <end position="90"/>
    </location>
</feature>
<evidence type="ECO:0000256" key="6">
    <source>
        <dbReference type="ARBA" id="ARBA00022989"/>
    </source>
</evidence>
<dbReference type="InterPro" id="IPR007208">
    <property type="entry name" value="MrpF/PhaF-like"/>
</dbReference>
<evidence type="ECO:0000256" key="4">
    <source>
        <dbReference type="ARBA" id="ARBA00022475"/>
    </source>
</evidence>
<keyword evidence="4" id="KW-1003">Cell membrane</keyword>
<comment type="similarity">
    <text evidence="2">Belongs to the CPA3 antiporters (TC 2.A.63) subunit F family.</text>
</comment>
<dbReference type="KEGG" id="htl:HPTL_1757"/>
<reference evidence="9 10" key="1">
    <citation type="submission" date="2018-04" db="EMBL/GenBank/DDBJ databases">
        <title>Complete genome sequence of Hydrogenophilus thermoluteolus TH-1.</title>
        <authorList>
            <person name="Arai H."/>
        </authorList>
    </citation>
    <scope>NUCLEOTIDE SEQUENCE [LARGE SCALE GENOMIC DNA]</scope>
    <source>
        <strain evidence="9 10">TH-1</strain>
    </source>
</reference>
<sequence>MTPAFSPWLNTLLDGALFVLMLTLVLVAWRLWRGPDAVDRLLALDTLYLNAASLLLVWDLRHHTPLLFEAALMITALGFVGTTAAARYLARHAVIE</sequence>
<keyword evidence="6 8" id="KW-1133">Transmembrane helix</keyword>
<comment type="subcellular location">
    <subcellularLocation>
        <location evidence="1">Cell membrane</location>
        <topology evidence="1">Multi-pass membrane protein</topology>
    </subcellularLocation>
</comment>
<dbReference type="GO" id="GO:0015385">
    <property type="term" value="F:sodium:proton antiporter activity"/>
    <property type="evidence" value="ECO:0007669"/>
    <property type="project" value="TreeGrafter"/>
</dbReference>
<dbReference type="NCBIfam" id="NF004812">
    <property type="entry name" value="PRK06161.1"/>
    <property type="match status" value="1"/>
</dbReference>
<gene>
    <name evidence="9" type="ORF">HPTL_1757</name>
</gene>
<dbReference type="GO" id="GO:0005886">
    <property type="term" value="C:plasma membrane"/>
    <property type="evidence" value="ECO:0007669"/>
    <property type="project" value="UniProtKB-SubCell"/>
</dbReference>